<dbReference type="Pfam" id="PF01351">
    <property type="entry name" value="RNase_HII"/>
    <property type="match status" value="1"/>
</dbReference>
<dbReference type="InterPro" id="IPR012337">
    <property type="entry name" value="RNaseH-like_sf"/>
</dbReference>
<dbReference type="NCBIfam" id="NF000595">
    <property type="entry name" value="PRK00015.1-3"/>
    <property type="match status" value="1"/>
</dbReference>
<evidence type="ECO:0000256" key="9">
    <source>
        <dbReference type="ARBA" id="ARBA00022722"/>
    </source>
</evidence>
<dbReference type="Proteomes" id="UP000002019">
    <property type="component" value="Chromosome"/>
</dbReference>
<dbReference type="GO" id="GO:0032299">
    <property type="term" value="C:ribonuclease H2 complex"/>
    <property type="evidence" value="ECO:0007669"/>
    <property type="project" value="TreeGrafter"/>
</dbReference>
<comment type="cofactor">
    <cofactor evidence="14 15">
        <name>Mn(2+)</name>
        <dbReference type="ChEBI" id="CHEBI:29035"/>
    </cofactor>
    <cofactor evidence="14 15">
        <name>Mg(2+)</name>
        <dbReference type="ChEBI" id="CHEBI:18420"/>
    </cofactor>
    <text evidence="14 15">Manganese or magnesium. Binds 1 divalent metal ion per monomer in the absence of substrate. May bind a second metal ion after substrate binding.</text>
</comment>
<dbReference type="KEGG" id="caci:CLOAM1007"/>
<comment type="similarity">
    <text evidence="5 14 16">Belongs to the RNase HII family.</text>
</comment>
<evidence type="ECO:0000256" key="4">
    <source>
        <dbReference type="ARBA" id="ARBA00004496"/>
    </source>
</evidence>
<keyword evidence="9 14" id="KW-0540">Nuclease</keyword>
<comment type="function">
    <text evidence="3 14 16">Endonuclease that specifically degrades the RNA of RNA-DNA hybrids.</text>
</comment>
<sequence length="204" mass="22970">MIMTILYQNDIEFFNTHGLFAGIDEAGRGALAGPVVTAAVILNYNTLIEGINDSKLLTPKKREELYWQIVESAIDYSIVEISPAYIDRYNILRATLLGFKKAFFQLKSKPRYCLIDGRDIHSELKPYAKAIIKGDQLYASIAAASILAKVHRDKLMLAYDDIYPEYGFASNKGYGTAYHAKMICSYGLSPIHRKSFKIPEVTRS</sequence>
<dbReference type="HOGENOM" id="CLU_036532_3_2_0"/>
<comment type="subcellular location">
    <subcellularLocation>
        <location evidence="4 14">Cytoplasm</location>
    </subcellularLocation>
</comment>
<dbReference type="PANTHER" id="PTHR10954:SF18">
    <property type="entry name" value="RIBONUCLEASE HII"/>
    <property type="match status" value="1"/>
</dbReference>
<dbReference type="InterPro" id="IPR001352">
    <property type="entry name" value="RNase_HII/HIII"/>
</dbReference>
<dbReference type="GO" id="GO:0003723">
    <property type="term" value="F:RNA binding"/>
    <property type="evidence" value="ECO:0007669"/>
    <property type="project" value="UniProtKB-UniRule"/>
</dbReference>
<dbReference type="EC" id="3.1.26.4" evidence="6 14"/>
<evidence type="ECO:0000256" key="12">
    <source>
        <dbReference type="ARBA" id="ARBA00022801"/>
    </source>
</evidence>
<dbReference type="CDD" id="cd07182">
    <property type="entry name" value="RNase_HII_bacteria_HII_like"/>
    <property type="match status" value="1"/>
</dbReference>
<dbReference type="PANTHER" id="PTHR10954">
    <property type="entry name" value="RIBONUCLEASE H2 SUBUNIT A"/>
    <property type="match status" value="1"/>
</dbReference>
<feature type="binding site" evidence="14 15">
    <location>
        <position position="116"/>
    </location>
    <ligand>
        <name>a divalent metal cation</name>
        <dbReference type="ChEBI" id="CHEBI:60240"/>
    </ligand>
</feature>
<dbReference type="eggNOG" id="COG0164">
    <property type="taxonomic scope" value="Bacteria"/>
</dbReference>
<comment type="catalytic activity">
    <reaction evidence="1 14 15 16">
        <text>Endonucleolytic cleavage to 5'-phosphomonoester.</text>
        <dbReference type="EC" id="3.1.26.4"/>
    </reaction>
</comment>
<keyword evidence="13 14" id="KW-0464">Manganese</keyword>
<organism evidence="18 19">
    <name type="scientific">Cloacimonas acidaminovorans (strain Evry)</name>
    <dbReference type="NCBI Taxonomy" id="459349"/>
    <lineage>
        <taxon>Bacteria</taxon>
        <taxon>Pseudomonadati</taxon>
        <taxon>Candidatus Cloacimonadota</taxon>
        <taxon>Candidatus Cloacimonadia</taxon>
        <taxon>Candidatus Cloacimonadales</taxon>
        <taxon>Candidatus Cloacimonadaceae</taxon>
        <taxon>Candidatus Cloacimonas</taxon>
    </lineage>
</organism>
<proteinExistence type="inferred from homology"/>
<reference evidence="18 19" key="1">
    <citation type="journal article" date="2008" name="J. Bacteriol.">
        <title>'Candidatus Cloacamonas acidaminovorans': genome sequence reconstruction provides a first glimpse of a new bacterial division.</title>
        <authorList>
            <person name="Pelletier E."/>
            <person name="Kreimeyer A."/>
            <person name="Bocs S."/>
            <person name="Rouy Z."/>
            <person name="Gyapay G."/>
            <person name="Chouari R."/>
            <person name="Riviere D."/>
            <person name="Ganesan A."/>
            <person name="Daegelen P."/>
            <person name="Sghir A."/>
            <person name="Cohen G.N."/>
            <person name="Medigue C."/>
            <person name="Weissenbach J."/>
            <person name="Le Paslier D."/>
        </authorList>
    </citation>
    <scope>NUCLEOTIDE SEQUENCE [LARGE SCALE GENOMIC DNA]</scope>
    <source>
        <strain evidence="19">Evry</strain>
    </source>
</reference>
<feature type="domain" description="RNase H type-2" evidence="17">
    <location>
        <begin position="18"/>
        <end position="204"/>
    </location>
</feature>
<comment type="cofactor">
    <cofactor evidence="2">
        <name>Mg(2+)</name>
        <dbReference type="ChEBI" id="CHEBI:18420"/>
    </cofactor>
</comment>
<keyword evidence="11 14" id="KW-0255">Endonuclease</keyword>
<evidence type="ECO:0000256" key="14">
    <source>
        <dbReference type="HAMAP-Rule" id="MF_00052"/>
    </source>
</evidence>
<dbReference type="GO" id="GO:0006298">
    <property type="term" value="P:mismatch repair"/>
    <property type="evidence" value="ECO:0007669"/>
    <property type="project" value="TreeGrafter"/>
</dbReference>
<dbReference type="GO" id="GO:0043137">
    <property type="term" value="P:DNA replication, removal of RNA primer"/>
    <property type="evidence" value="ECO:0007669"/>
    <property type="project" value="TreeGrafter"/>
</dbReference>
<dbReference type="SUPFAM" id="SSF53098">
    <property type="entry name" value="Ribonuclease H-like"/>
    <property type="match status" value="1"/>
</dbReference>
<dbReference type="InterPro" id="IPR022898">
    <property type="entry name" value="RNase_HII"/>
</dbReference>
<dbReference type="AlphaFoldDB" id="B0VHR4"/>
<accession>B0VHR4</accession>
<evidence type="ECO:0000256" key="7">
    <source>
        <dbReference type="ARBA" id="ARBA00019179"/>
    </source>
</evidence>
<evidence type="ECO:0000256" key="16">
    <source>
        <dbReference type="RuleBase" id="RU003515"/>
    </source>
</evidence>
<dbReference type="STRING" id="459349.CLOAM1007"/>
<evidence type="ECO:0000256" key="1">
    <source>
        <dbReference type="ARBA" id="ARBA00000077"/>
    </source>
</evidence>
<evidence type="ECO:0000256" key="3">
    <source>
        <dbReference type="ARBA" id="ARBA00004065"/>
    </source>
</evidence>
<dbReference type="HAMAP" id="MF_00052_B">
    <property type="entry name" value="RNase_HII_B"/>
    <property type="match status" value="1"/>
</dbReference>
<dbReference type="PROSITE" id="PS51975">
    <property type="entry name" value="RNASE_H_2"/>
    <property type="match status" value="1"/>
</dbReference>
<dbReference type="Gene3D" id="3.30.420.10">
    <property type="entry name" value="Ribonuclease H-like superfamily/Ribonuclease H"/>
    <property type="match status" value="1"/>
</dbReference>
<evidence type="ECO:0000256" key="5">
    <source>
        <dbReference type="ARBA" id="ARBA00007383"/>
    </source>
</evidence>
<evidence type="ECO:0000259" key="17">
    <source>
        <dbReference type="PROSITE" id="PS51975"/>
    </source>
</evidence>
<dbReference type="GO" id="GO:0004523">
    <property type="term" value="F:RNA-DNA hybrid ribonuclease activity"/>
    <property type="evidence" value="ECO:0007669"/>
    <property type="project" value="UniProtKB-UniRule"/>
</dbReference>
<keyword evidence="8 14" id="KW-0963">Cytoplasm</keyword>
<evidence type="ECO:0000256" key="10">
    <source>
        <dbReference type="ARBA" id="ARBA00022723"/>
    </source>
</evidence>
<evidence type="ECO:0000313" key="18">
    <source>
        <dbReference type="EMBL" id="CAO80879.1"/>
    </source>
</evidence>
<evidence type="ECO:0000256" key="13">
    <source>
        <dbReference type="ARBA" id="ARBA00023211"/>
    </source>
</evidence>
<evidence type="ECO:0000256" key="6">
    <source>
        <dbReference type="ARBA" id="ARBA00012180"/>
    </source>
</evidence>
<name>B0VHR4_CLOAI</name>
<dbReference type="GO" id="GO:0005737">
    <property type="term" value="C:cytoplasm"/>
    <property type="evidence" value="ECO:0007669"/>
    <property type="project" value="UniProtKB-SubCell"/>
</dbReference>
<dbReference type="EMBL" id="CU466930">
    <property type="protein sequence ID" value="CAO80879.1"/>
    <property type="molecule type" value="Genomic_DNA"/>
</dbReference>
<gene>
    <name evidence="14 18" type="primary">rnhB</name>
    <name evidence="18" type="ordered locus">CLOAM1007</name>
</gene>
<evidence type="ECO:0000313" key="19">
    <source>
        <dbReference type="Proteomes" id="UP000002019"/>
    </source>
</evidence>
<feature type="binding site" evidence="14 15">
    <location>
        <position position="25"/>
    </location>
    <ligand>
        <name>a divalent metal cation</name>
        <dbReference type="ChEBI" id="CHEBI:60240"/>
    </ligand>
</feature>
<evidence type="ECO:0000256" key="2">
    <source>
        <dbReference type="ARBA" id="ARBA00001946"/>
    </source>
</evidence>
<dbReference type="InterPro" id="IPR024567">
    <property type="entry name" value="RNase_HII/HIII_dom"/>
</dbReference>
<keyword evidence="10 14" id="KW-0479">Metal-binding</keyword>
<keyword evidence="12 14" id="KW-0378">Hydrolase</keyword>
<evidence type="ECO:0000256" key="11">
    <source>
        <dbReference type="ARBA" id="ARBA00022759"/>
    </source>
</evidence>
<dbReference type="InterPro" id="IPR036397">
    <property type="entry name" value="RNaseH_sf"/>
</dbReference>
<evidence type="ECO:0000256" key="8">
    <source>
        <dbReference type="ARBA" id="ARBA00022490"/>
    </source>
</evidence>
<protein>
    <recommendedName>
        <fullName evidence="7 14">Ribonuclease HII</fullName>
        <shortName evidence="14">RNase HII</shortName>
        <ecNumber evidence="6 14">3.1.26.4</ecNumber>
    </recommendedName>
</protein>
<keyword evidence="19" id="KW-1185">Reference proteome</keyword>
<evidence type="ECO:0000256" key="15">
    <source>
        <dbReference type="PROSITE-ProRule" id="PRU01319"/>
    </source>
</evidence>
<dbReference type="GO" id="GO:0030145">
    <property type="term" value="F:manganese ion binding"/>
    <property type="evidence" value="ECO:0007669"/>
    <property type="project" value="UniProtKB-UniRule"/>
</dbReference>
<feature type="binding site" evidence="14 15">
    <location>
        <position position="24"/>
    </location>
    <ligand>
        <name>a divalent metal cation</name>
        <dbReference type="ChEBI" id="CHEBI:60240"/>
    </ligand>
</feature>